<keyword evidence="1" id="KW-0472">Membrane</keyword>
<evidence type="ECO:0000256" key="1">
    <source>
        <dbReference type="SAM" id="Phobius"/>
    </source>
</evidence>
<keyword evidence="1" id="KW-0812">Transmembrane</keyword>
<protein>
    <submittedName>
        <fullName evidence="2">Uncharacterized protein</fullName>
    </submittedName>
</protein>
<sequence length="190" mass="21797">MGFTLLIGAFSMWRMGPAFKRSQFARPIAALGLIMLLLLPEQPLYFEPDFHRCVHLSFCNDDGRESFLHILQWTLFSIAGAFLGCYTIIQASGVYSGRKPPLLLLGWIILGGTWWSISQSPWFIEAYTRFDVLTMMFATLVGIGLTVYLFFHVIRFTERRTPKDPPIAALDERERRLVTEMIRRNLGGDE</sequence>
<evidence type="ECO:0000313" key="2">
    <source>
        <dbReference type="EMBL" id="AIF03603.1"/>
    </source>
</evidence>
<accession>A0A075GPB6</accession>
<feature type="transmembrane region" description="Helical" evidence="1">
    <location>
        <begin position="70"/>
        <end position="89"/>
    </location>
</feature>
<name>A0A075GPB6_9EURY</name>
<proteinExistence type="predicted"/>
<organism evidence="2">
    <name type="scientific">uncultured marine group II/III euryarchaeote KM3_168_D03</name>
    <dbReference type="NCBI Taxonomy" id="1457920"/>
    <lineage>
        <taxon>Archaea</taxon>
        <taxon>Methanobacteriati</taxon>
        <taxon>Methanobacteriota</taxon>
        <taxon>environmental samples</taxon>
    </lineage>
</organism>
<feature type="transmembrane region" description="Helical" evidence="1">
    <location>
        <begin position="101"/>
        <end position="117"/>
    </location>
</feature>
<dbReference type="EMBL" id="KF900684">
    <property type="protein sequence ID" value="AIF03603.1"/>
    <property type="molecule type" value="Genomic_DNA"/>
</dbReference>
<keyword evidence="1" id="KW-1133">Transmembrane helix</keyword>
<feature type="transmembrane region" description="Helical" evidence="1">
    <location>
        <begin position="132"/>
        <end position="151"/>
    </location>
</feature>
<reference evidence="2" key="1">
    <citation type="journal article" date="2014" name="Genome Biol. Evol.">
        <title>Pangenome evidence for extensive interdomain horizontal transfer affecting lineage core and shell genes in uncultured planktonic thaumarchaeota and euryarchaeota.</title>
        <authorList>
            <person name="Deschamps P."/>
            <person name="Zivanovic Y."/>
            <person name="Moreira D."/>
            <person name="Rodriguez-Valera F."/>
            <person name="Lopez-Garcia P."/>
        </authorList>
    </citation>
    <scope>NUCLEOTIDE SEQUENCE</scope>
</reference>
<dbReference type="AlphaFoldDB" id="A0A075GPB6"/>